<dbReference type="SUPFAM" id="SSF53649">
    <property type="entry name" value="Alkaline phosphatase-like"/>
    <property type="match status" value="1"/>
</dbReference>
<dbReference type="InterPro" id="IPR017850">
    <property type="entry name" value="Alkaline_phosphatase_core_sf"/>
</dbReference>
<dbReference type="GO" id="GO:0004553">
    <property type="term" value="F:hydrolase activity, hydrolyzing O-glycosyl compounds"/>
    <property type="evidence" value="ECO:0007669"/>
    <property type="project" value="InterPro"/>
</dbReference>
<evidence type="ECO:0000313" key="7">
    <source>
        <dbReference type="EMBL" id="MBK1835271.1"/>
    </source>
</evidence>
<dbReference type="Gene3D" id="3.30.1120.10">
    <property type="match status" value="1"/>
</dbReference>
<dbReference type="InterPro" id="IPR006710">
    <property type="entry name" value="Glyco_hydro_43"/>
</dbReference>
<dbReference type="SUPFAM" id="SSF75005">
    <property type="entry name" value="Arabinanase/levansucrase/invertase"/>
    <property type="match status" value="1"/>
</dbReference>
<proteinExistence type="inferred from homology"/>
<evidence type="ECO:0000256" key="3">
    <source>
        <dbReference type="ARBA" id="ARBA00022801"/>
    </source>
</evidence>
<evidence type="ECO:0000256" key="4">
    <source>
        <dbReference type="ARBA" id="ARBA00023295"/>
    </source>
</evidence>
<name>A0A934RTC7_9BACT</name>
<keyword evidence="3 7" id="KW-0378">Hydrolase</keyword>
<feature type="region of interest" description="Disordered" evidence="5">
    <location>
        <begin position="382"/>
        <end position="401"/>
    </location>
</feature>
<evidence type="ECO:0000256" key="1">
    <source>
        <dbReference type="ARBA" id="ARBA00008779"/>
    </source>
</evidence>
<dbReference type="PANTHER" id="PTHR42693">
    <property type="entry name" value="ARYLSULFATASE FAMILY MEMBER"/>
    <property type="match status" value="1"/>
</dbReference>
<organism evidence="7 8">
    <name type="scientific">Roseibacillus ishigakijimensis</name>
    <dbReference type="NCBI Taxonomy" id="454146"/>
    <lineage>
        <taxon>Bacteria</taxon>
        <taxon>Pseudomonadati</taxon>
        <taxon>Verrucomicrobiota</taxon>
        <taxon>Verrucomicrobiia</taxon>
        <taxon>Verrucomicrobiales</taxon>
        <taxon>Verrucomicrobiaceae</taxon>
        <taxon>Roseibacillus</taxon>
    </lineage>
</organism>
<evidence type="ECO:0000256" key="2">
    <source>
        <dbReference type="ARBA" id="ARBA00009865"/>
    </source>
</evidence>
<dbReference type="InterPro" id="IPR050738">
    <property type="entry name" value="Sulfatase"/>
</dbReference>
<dbReference type="Proteomes" id="UP000604083">
    <property type="component" value="Unassembled WGS sequence"/>
</dbReference>
<dbReference type="InterPro" id="IPR000917">
    <property type="entry name" value="Sulfatase_N"/>
</dbReference>
<sequence>MKHFFLLFPFFWAALTASPQRPNIITVFIDDLGYSDLSCFGGQHAQTENIDRLAQEGIRFTQFYVNSPICSPSRVALTTGQYPQRWQITSYLNHRRANHERGMAQWLDPEAPILARELQQAGYATGHFGKWHMGGQRDVYDAPLIEDYGFDRSTTNFEGLGKRFLPLCDPYDGSRKQRHDLGSARLGRGPIIWKDRSQITAAFVTEALTFIKEATEKEQPFFLNLWPDDVHSPFFPPEVLRDESDGSKRALYYAVLEAMDEQLAPLFDHIRHDKVLRENTLIILCSDNGHEEGAGSSKPLRGAKTWLYEGGIRSPLIVWGPGLQAGNAPGSTNTTSVFSALDLNRSLYSLTHTDLPAGHSLDGEDLSAVLQGERAGSRQAPLFWRRPPDRPGEGGQANPDLAMRQGDWKLLVNYEGTEAELYHLGDDPGEKNNLAPEKEDLVQAMSAQLKAWNEGLPRDEGDPAYAATAPLADDHFVNAIGEGADPWVVRDAKANRYLWCFSDGNRGIAIHTSDSLTSLGEKHLVWRAPAEGPFSREVWAPELHFLEGHWHIYMAASDGQNRNHLAYVLRSRTADPLGEYDLHGPLATGEGADGRSPNLWAIDMTPLPIGDRLYAIWSGWDGPDTDRQFLYIAPMKSPTELSGPRVRLCGNADYPWEMTEPEGRGRGLNEGPQVVPSPRRTLVTYSCGASWLPTYKLGLLELIGDDPLDPAAWKKHPEPVFRSTKETYGVGHSCFAPSPDGTEWWHLFHAKRDREPGWRRAIFAQPMFFNDQGYPEFGLPVPANVPLPRPSGEPLGKFSLPYENTLQQPATLEGWDYYGHHQLYQIGESGLTLGQEVAHPVNVYRGGEKMVLSAPTPADFSASVTIDFQGGAESRDAGLLFRTTAPSVGYDAHRGYFAGLIPRTRLLVAGKMDGHRWQELHRVALSLDHSQPHHLRVQGRGPRFTISLNDEEVLTFRDETYPTGRVGLRVVDTAATFRDFSLSELSR</sequence>
<protein>
    <submittedName>
        <fullName evidence="7">Sulfatase-like hydrolase/transferase</fullName>
    </submittedName>
</protein>
<comment type="similarity">
    <text evidence="2">Belongs to the glycosyl hydrolase 43 family.</text>
</comment>
<dbReference type="Gene3D" id="3.40.720.10">
    <property type="entry name" value="Alkaline Phosphatase, subunit A"/>
    <property type="match status" value="1"/>
</dbReference>
<dbReference type="GO" id="GO:0005975">
    <property type="term" value="P:carbohydrate metabolic process"/>
    <property type="evidence" value="ECO:0007669"/>
    <property type="project" value="InterPro"/>
</dbReference>
<evidence type="ECO:0000313" key="8">
    <source>
        <dbReference type="Proteomes" id="UP000604083"/>
    </source>
</evidence>
<evidence type="ECO:0000256" key="5">
    <source>
        <dbReference type="SAM" id="MobiDB-lite"/>
    </source>
</evidence>
<keyword evidence="8" id="KW-1185">Reference proteome</keyword>
<dbReference type="GO" id="GO:0004065">
    <property type="term" value="F:arylsulfatase activity"/>
    <property type="evidence" value="ECO:0007669"/>
    <property type="project" value="TreeGrafter"/>
</dbReference>
<gene>
    <name evidence="7" type="ORF">JIN78_14475</name>
</gene>
<keyword evidence="4" id="KW-0326">Glycosidase</keyword>
<accession>A0A934RTC7</accession>
<dbReference type="Pfam" id="PF04616">
    <property type="entry name" value="Glyco_hydro_43"/>
    <property type="match status" value="1"/>
</dbReference>
<dbReference type="Gene3D" id="2.60.120.560">
    <property type="entry name" value="Exo-inulinase, domain 1"/>
    <property type="match status" value="1"/>
</dbReference>
<dbReference type="RefSeq" id="WP_200392707.1">
    <property type="nucleotide sequence ID" value="NZ_JAENIO010000046.1"/>
</dbReference>
<dbReference type="AlphaFoldDB" id="A0A934RTC7"/>
<dbReference type="InterPro" id="IPR023296">
    <property type="entry name" value="Glyco_hydro_beta-prop_sf"/>
</dbReference>
<comment type="caution">
    <text evidence="7">The sequence shown here is derived from an EMBL/GenBank/DDBJ whole genome shotgun (WGS) entry which is preliminary data.</text>
</comment>
<dbReference type="Pfam" id="PF00884">
    <property type="entry name" value="Sulfatase"/>
    <property type="match status" value="1"/>
</dbReference>
<comment type="similarity">
    <text evidence="1">Belongs to the sulfatase family.</text>
</comment>
<feature type="domain" description="Sulfatase N-terminal" evidence="6">
    <location>
        <begin position="22"/>
        <end position="350"/>
    </location>
</feature>
<dbReference type="CDD" id="cd18820">
    <property type="entry name" value="GH43_LbAraf43-like"/>
    <property type="match status" value="1"/>
</dbReference>
<reference evidence="7" key="1">
    <citation type="submission" date="2021-01" db="EMBL/GenBank/DDBJ databases">
        <title>Modified the classification status of verrucomicrobia.</title>
        <authorList>
            <person name="Feng X."/>
        </authorList>
    </citation>
    <scope>NUCLEOTIDE SEQUENCE</scope>
    <source>
        <strain evidence="7">KCTC 12986</strain>
    </source>
</reference>
<evidence type="ECO:0000259" key="6">
    <source>
        <dbReference type="Pfam" id="PF00884"/>
    </source>
</evidence>
<dbReference type="EMBL" id="JAENIO010000046">
    <property type="protein sequence ID" value="MBK1835271.1"/>
    <property type="molecule type" value="Genomic_DNA"/>
</dbReference>
<dbReference type="PANTHER" id="PTHR42693:SF33">
    <property type="entry name" value="ARYLSULFATASE"/>
    <property type="match status" value="1"/>
</dbReference>
<dbReference type="Gene3D" id="2.115.10.20">
    <property type="entry name" value="Glycosyl hydrolase domain, family 43"/>
    <property type="match status" value="1"/>
</dbReference>